<evidence type="ECO:0000256" key="8">
    <source>
        <dbReference type="ARBA" id="ARBA00022833"/>
    </source>
</evidence>
<evidence type="ECO:0000256" key="4">
    <source>
        <dbReference type="ARBA" id="ARBA00022722"/>
    </source>
</evidence>
<evidence type="ECO:0000256" key="7">
    <source>
        <dbReference type="ARBA" id="ARBA00022801"/>
    </source>
</evidence>
<comment type="caution">
    <text evidence="12">The sequence shown here is derived from an EMBL/GenBank/DDBJ whole genome shotgun (WGS) entry which is preliminary data.</text>
</comment>
<organism evidence="12 13">
    <name type="scientific">Heyndrickxia camelliae</name>
    <dbReference type="NCBI Taxonomy" id="1707093"/>
    <lineage>
        <taxon>Bacteria</taxon>
        <taxon>Bacillati</taxon>
        <taxon>Bacillota</taxon>
        <taxon>Bacilli</taxon>
        <taxon>Bacillales</taxon>
        <taxon>Bacillaceae</taxon>
        <taxon>Heyndrickxia</taxon>
    </lineage>
</organism>
<dbReference type="InterPro" id="IPR001279">
    <property type="entry name" value="Metallo-B-lactamas"/>
</dbReference>
<evidence type="ECO:0000256" key="9">
    <source>
        <dbReference type="ARBA" id="ARBA00057812"/>
    </source>
</evidence>
<dbReference type="Gene3D" id="3.60.15.10">
    <property type="entry name" value="Ribonuclease Z/Hydroxyacylglutathione hydrolase-like"/>
    <property type="match status" value="1"/>
</dbReference>
<keyword evidence="3 10" id="KW-0819">tRNA processing</keyword>
<evidence type="ECO:0000313" key="12">
    <source>
        <dbReference type="EMBL" id="PKR85996.1"/>
    </source>
</evidence>
<comment type="cofactor">
    <cofactor evidence="10">
        <name>Zn(2+)</name>
        <dbReference type="ChEBI" id="CHEBI:29105"/>
    </cofactor>
    <text evidence="10">Binds 2 Zn(2+) ions.</text>
</comment>
<dbReference type="OrthoDB" id="9800940at2"/>
<dbReference type="EMBL" id="PIQO01000003">
    <property type="protein sequence ID" value="PKR85996.1"/>
    <property type="molecule type" value="Genomic_DNA"/>
</dbReference>
<dbReference type="InterPro" id="IPR036866">
    <property type="entry name" value="RibonucZ/Hydroxyglut_hydro"/>
</dbReference>
<dbReference type="NCBIfam" id="TIGR02651">
    <property type="entry name" value="RNase_Z"/>
    <property type="match status" value="1"/>
</dbReference>
<feature type="binding site" evidence="10">
    <location>
        <position position="68"/>
    </location>
    <ligand>
        <name>Zn(2+)</name>
        <dbReference type="ChEBI" id="CHEBI:29105"/>
        <label>2</label>
        <note>catalytic</note>
    </ligand>
</feature>
<feature type="binding site" evidence="10">
    <location>
        <position position="211"/>
    </location>
    <ligand>
        <name>Zn(2+)</name>
        <dbReference type="ChEBI" id="CHEBI:29105"/>
        <label>2</label>
        <note>catalytic</note>
    </ligand>
</feature>
<dbReference type="FunFam" id="3.60.15.10:FF:000002">
    <property type="entry name" value="Ribonuclease Z"/>
    <property type="match status" value="1"/>
</dbReference>
<dbReference type="GO" id="GO:0042802">
    <property type="term" value="F:identical protein binding"/>
    <property type="evidence" value="ECO:0007669"/>
    <property type="project" value="UniProtKB-ARBA"/>
</dbReference>
<proteinExistence type="inferred from homology"/>
<feature type="binding site" evidence="10">
    <location>
        <position position="67"/>
    </location>
    <ligand>
        <name>Zn(2+)</name>
        <dbReference type="ChEBI" id="CHEBI:29105"/>
        <label>2</label>
        <note>catalytic</note>
    </ligand>
</feature>
<evidence type="ECO:0000256" key="1">
    <source>
        <dbReference type="ARBA" id="ARBA00011738"/>
    </source>
</evidence>
<dbReference type="HAMAP" id="MF_01818">
    <property type="entry name" value="RNase_Z_BN"/>
    <property type="match status" value="1"/>
</dbReference>
<protein>
    <recommendedName>
        <fullName evidence="2 10">Ribonuclease Z</fullName>
        <shortName evidence="10">RNase Z</shortName>
        <ecNumber evidence="2 10">3.1.26.11</ecNumber>
    </recommendedName>
    <alternativeName>
        <fullName evidence="10">tRNA 3 endonuclease</fullName>
    </alternativeName>
    <alternativeName>
        <fullName evidence="10">tRNase Z</fullName>
    </alternativeName>
</protein>
<dbReference type="PANTHER" id="PTHR46018">
    <property type="entry name" value="ZINC PHOSPHODIESTERASE ELAC PROTEIN 1"/>
    <property type="match status" value="1"/>
</dbReference>
<evidence type="ECO:0000313" key="13">
    <source>
        <dbReference type="Proteomes" id="UP000233440"/>
    </source>
</evidence>
<keyword evidence="8 10" id="KW-0862">Zinc</keyword>
<evidence type="ECO:0000259" key="11">
    <source>
        <dbReference type="SMART" id="SM00849"/>
    </source>
</evidence>
<dbReference type="Pfam" id="PF23023">
    <property type="entry name" value="Anti-Pycsar_Apyc1"/>
    <property type="match status" value="1"/>
</dbReference>
<evidence type="ECO:0000256" key="6">
    <source>
        <dbReference type="ARBA" id="ARBA00022759"/>
    </source>
</evidence>
<accession>A0A2N3LN13</accession>
<evidence type="ECO:0000256" key="3">
    <source>
        <dbReference type="ARBA" id="ARBA00022694"/>
    </source>
</evidence>
<dbReference type="GO" id="GO:0008270">
    <property type="term" value="F:zinc ion binding"/>
    <property type="evidence" value="ECO:0007669"/>
    <property type="project" value="UniProtKB-UniRule"/>
</dbReference>
<dbReference type="CDD" id="cd07717">
    <property type="entry name" value="RNaseZ_ZiPD-like_MBL-fold"/>
    <property type="match status" value="1"/>
</dbReference>
<feature type="active site" description="Proton acceptor" evidence="10">
    <location>
        <position position="67"/>
    </location>
</feature>
<evidence type="ECO:0000256" key="2">
    <source>
        <dbReference type="ARBA" id="ARBA00012477"/>
    </source>
</evidence>
<dbReference type="NCBIfam" id="NF000801">
    <property type="entry name" value="PRK00055.1-3"/>
    <property type="match status" value="1"/>
</dbReference>
<dbReference type="NCBIfam" id="NF000800">
    <property type="entry name" value="PRK00055.1-1"/>
    <property type="match status" value="1"/>
</dbReference>
<feature type="binding site" evidence="10">
    <location>
        <position position="140"/>
    </location>
    <ligand>
        <name>Zn(2+)</name>
        <dbReference type="ChEBI" id="CHEBI:29105"/>
        <label>1</label>
        <note>catalytic</note>
    </ligand>
</feature>
<name>A0A2N3LN13_9BACI</name>
<dbReference type="GO" id="GO:0042781">
    <property type="term" value="F:3'-tRNA processing endoribonuclease activity"/>
    <property type="evidence" value="ECO:0007669"/>
    <property type="project" value="UniProtKB-UniRule"/>
</dbReference>
<keyword evidence="5 10" id="KW-0479">Metal-binding</keyword>
<comment type="catalytic activity">
    <reaction evidence="10">
        <text>Endonucleolytic cleavage of RNA, removing extra 3' nucleotides from tRNA precursor, generating 3' termini of tRNAs. A 3'-hydroxy group is left at the tRNA terminus and a 5'-phosphoryl group is left at the trailer molecule.</text>
        <dbReference type="EC" id="3.1.26.11"/>
    </reaction>
</comment>
<keyword evidence="4 10" id="KW-0540">Nuclease</keyword>
<dbReference type="SUPFAM" id="SSF56281">
    <property type="entry name" value="Metallo-hydrolase/oxidoreductase"/>
    <property type="match status" value="1"/>
</dbReference>
<dbReference type="InterPro" id="IPR013471">
    <property type="entry name" value="RNase_Z/BN"/>
</dbReference>
<feature type="binding site" evidence="10">
    <location>
        <position position="269"/>
    </location>
    <ligand>
        <name>Zn(2+)</name>
        <dbReference type="ChEBI" id="CHEBI:29105"/>
        <label>2</label>
        <note>catalytic</note>
    </ligand>
</feature>
<sequence length="308" mass="34254">MELLFLGTGAGIPAKLRNVTSIALKLLEERKAVWLFDCGEATQHQILHTSLKPRRIEKIFITHLHGDHIFGLPGLLGSRSFQSGDSELTVFGPKGLRQFITVSLQISDTHLQYPLKIVEIEDGIIFEDDQFLVEAAKLDHAVESFGYRIIEKDKPGTLNAKKLRDDGIPPGPIYAKLKNGESVELDNQKIIHGKDYLGPTIKGRIITILGDTRTCANALKLAANADVLVHESTFSADNEEMAYEYFHSTTTQAAKTALQANAKMLCLTHISSRYGLEDSKHLVEEAKSIFKNTYIAHDFFEIPIPTSK</sequence>
<dbReference type="SMART" id="SM00849">
    <property type="entry name" value="Lactamase_B"/>
    <property type="match status" value="1"/>
</dbReference>
<feature type="binding site" evidence="10">
    <location>
        <position position="63"/>
    </location>
    <ligand>
        <name>Zn(2+)</name>
        <dbReference type="ChEBI" id="CHEBI:29105"/>
        <label>1</label>
        <note>catalytic</note>
    </ligand>
</feature>
<dbReference type="AlphaFoldDB" id="A0A2N3LN13"/>
<comment type="function">
    <text evidence="9 10">Zinc phosphodiesterase, which displays some tRNA 3'-processing endonuclease activity. Probably involved in tRNA maturation, by removing a 3'-trailer from precursor tRNA.</text>
</comment>
<feature type="domain" description="Metallo-beta-lactamase" evidence="11">
    <location>
        <begin position="18"/>
        <end position="194"/>
    </location>
</feature>
<evidence type="ECO:0000256" key="10">
    <source>
        <dbReference type="HAMAP-Rule" id="MF_01818"/>
    </source>
</evidence>
<dbReference type="EC" id="3.1.26.11" evidence="2 10"/>
<dbReference type="RefSeq" id="WP_101353365.1">
    <property type="nucleotide sequence ID" value="NZ_PIQO01000003.1"/>
</dbReference>
<feature type="binding site" evidence="10">
    <location>
        <position position="211"/>
    </location>
    <ligand>
        <name>Zn(2+)</name>
        <dbReference type="ChEBI" id="CHEBI:29105"/>
        <label>1</label>
        <note>catalytic</note>
    </ligand>
</feature>
<dbReference type="Proteomes" id="UP000233440">
    <property type="component" value="Unassembled WGS sequence"/>
</dbReference>
<comment type="subunit">
    <text evidence="1 10">Homodimer.</text>
</comment>
<gene>
    <name evidence="10" type="primary">rnz</name>
    <name evidence="12" type="ORF">CWO92_06400</name>
</gene>
<evidence type="ECO:0000256" key="5">
    <source>
        <dbReference type="ARBA" id="ARBA00022723"/>
    </source>
</evidence>
<comment type="similarity">
    <text evidence="10">Belongs to the RNase Z family.</text>
</comment>
<feature type="binding site" evidence="10">
    <location>
        <position position="65"/>
    </location>
    <ligand>
        <name>Zn(2+)</name>
        <dbReference type="ChEBI" id="CHEBI:29105"/>
        <label>1</label>
        <note>catalytic</note>
    </ligand>
</feature>
<dbReference type="PANTHER" id="PTHR46018:SF2">
    <property type="entry name" value="ZINC PHOSPHODIESTERASE ELAC PROTEIN 1"/>
    <property type="match status" value="1"/>
</dbReference>
<keyword evidence="13" id="KW-1185">Reference proteome</keyword>
<keyword evidence="6 10" id="KW-0255">Endonuclease</keyword>
<reference evidence="12 13" key="1">
    <citation type="submission" date="2017-11" db="EMBL/GenBank/DDBJ databases">
        <title>Bacillus camelliae sp. nov., isolated from pu'er tea.</title>
        <authorList>
            <person name="Niu L."/>
        </authorList>
    </citation>
    <scope>NUCLEOTIDE SEQUENCE [LARGE SCALE GENOMIC DNA]</scope>
    <source>
        <strain evidence="12 13">7578-1</strain>
    </source>
</reference>
<keyword evidence="7 10" id="KW-0378">Hydrolase</keyword>